<dbReference type="InterPro" id="IPR013108">
    <property type="entry name" value="Amidohydro_3"/>
</dbReference>
<keyword evidence="2" id="KW-0378">Hydrolase</keyword>
<dbReference type="PANTHER" id="PTHR22642:SF2">
    <property type="entry name" value="PROTEIN LONG AFTER FAR-RED 3"/>
    <property type="match status" value="1"/>
</dbReference>
<dbReference type="SUPFAM" id="SSF51338">
    <property type="entry name" value="Composite domain of metallo-dependent hydrolases"/>
    <property type="match status" value="1"/>
</dbReference>
<dbReference type="EMBL" id="QFFN01000034">
    <property type="protein sequence ID" value="PWG59158.1"/>
    <property type="molecule type" value="Genomic_DNA"/>
</dbReference>
<dbReference type="CDD" id="cd01300">
    <property type="entry name" value="YtcJ_like"/>
    <property type="match status" value="1"/>
</dbReference>
<evidence type="ECO:0000313" key="2">
    <source>
        <dbReference type="EMBL" id="PWG59158.1"/>
    </source>
</evidence>
<dbReference type="Gene3D" id="2.30.40.10">
    <property type="entry name" value="Urease, subunit C, domain 1"/>
    <property type="match status" value="1"/>
</dbReference>
<dbReference type="Proteomes" id="UP000245753">
    <property type="component" value="Unassembled WGS sequence"/>
</dbReference>
<sequence>MEPGFDRRPRPEALLTDTDGRIAFVGSLDAARMRADHMETRVREHDLRGAALLPGFIDPHSHFSGISQYFTAADLTDAQSIDDIIVRLQDFATHSDIPLDNGVILGVGYDNTALAEHRHPTRHDLDQVTTDVPVLAVHVSSHMLVANSKALDIAGITRDTPDPSGARFGREPDGTPDGLCQEPSAMFAVYRALDSRMKINPLVLADAMQDEYLSHGITTVQDGATTAGWADNLVLLASEHRLRLDVVSYPMQGQDVDAILDRHRAYVGSHYVNHLRIGGVKMILDGSPQGRTAWVDEPYAPGPEGRDFHGNRALDDDAVHDFTRHAIDNGLQLLAHCNGDAASEQFLDIYGRAFAESTNARKDELRPVMVHCQLARTDQFARMPALHMIPSFFVSHCWYWGDVHLRNFGERRGRRISAVRDAADLHLPYTFHTDSPIIRPNLLEAVWCAAARRTKSGVELDPAQRVGVADGLRAITANAAYQYGEEHDKGTLKVGKLADLCVLEHDPLAVPIGVDGAPDESLRSIRVLRTFKAGTQIWPR</sequence>
<dbReference type="Gene3D" id="3.20.20.140">
    <property type="entry name" value="Metal-dependent hydrolases"/>
    <property type="match status" value="1"/>
</dbReference>
<proteinExistence type="predicted"/>
<protein>
    <submittedName>
        <fullName evidence="2">Amidohydrolase</fullName>
    </submittedName>
</protein>
<dbReference type="PANTHER" id="PTHR22642">
    <property type="entry name" value="IMIDAZOLONEPROPIONASE"/>
    <property type="match status" value="1"/>
</dbReference>
<dbReference type="InterPro" id="IPR011059">
    <property type="entry name" value="Metal-dep_hydrolase_composite"/>
</dbReference>
<dbReference type="InterPro" id="IPR032466">
    <property type="entry name" value="Metal_Hydrolase"/>
</dbReference>
<gene>
    <name evidence="2" type="ORF">DF200_09090</name>
</gene>
<reference evidence="2 3" key="1">
    <citation type="journal article" date="2018" name="Int. J. Syst. Evol. Microbiol.">
        <title>Bifidobacterium catulorum sp. nov., a novel taxon from the faeces of the baby common marmoset (Callithrix jacchus).</title>
        <authorList>
            <person name="Modesto M."/>
            <person name="Michelini S."/>
            <person name="Oki K."/>
            <person name="Biavati B."/>
            <person name="Watanabe K."/>
            <person name="Mattarelli P."/>
        </authorList>
    </citation>
    <scope>NUCLEOTIDE SEQUENCE [LARGE SCALE GENOMIC DNA]</scope>
    <source>
        <strain evidence="2 3">MRM 8.19</strain>
    </source>
</reference>
<evidence type="ECO:0000313" key="3">
    <source>
        <dbReference type="Proteomes" id="UP000245753"/>
    </source>
</evidence>
<dbReference type="Pfam" id="PF07969">
    <property type="entry name" value="Amidohydro_3"/>
    <property type="match status" value="1"/>
</dbReference>
<dbReference type="InterPro" id="IPR033932">
    <property type="entry name" value="YtcJ-like"/>
</dbReference>
<keyword evidence="3" id="KW-1185">Reference proteome</keyword>
<name>A0A2U2MQM6_9BIFI</name>
<dbReference type="OrthoDB" id="3173428at2"/>
<feature type="domain" description="Amidohydrolase 3" evidence="1">
    <location>
        <begin position="45"/>
        <end position="511"/>
    </location>
</feature>
<accession>A0A2U2MQM6</accession>
<dbReference type="SUPFAM" id="SSF51556">
    <property type="entry name" value="Metallo-dependent hydrolases"/>
    <property type="match status" value="1"/>
</dbReference>
<dbReference type="AlphaFoldDB" id="A0A2U2MQM6"/>
<dbReference type="Gene3D" id="3.10.310.70">
    <property type="match status" value="1"/>
</dbReference>
<comment type="caution">
    <text evidence="2">The sequence shown here is derived from an EMBL/GenBank/DDBJ whole genome shotgun (WGS) entry which is preliminary data.</text>
</comment>
<evidence type="ECO:0000259" key="1">
    <source>
        <dbReference type="Pfam" id="PF07969"/>
    </source>
</evidence>
<dbReference type="GO" id="GO:0016810">
    <property type="term" value="F:hydrolase activity, acting on carbon-nitrogen (but not peptide) bonds"/>
    <property type="evidence" value="ECO:0007669"/>
    <property type="project" value="InterPro"/>
</dbReference>
<organism evidence="2 3">
    <name type="scientific">Bifidobacterium catulorum</name>
    <dbReference type="NCBI Taxonomy" id="1630173"/>
    <lineage>
        <taxon>Bacteria</taxon>
        <taxon>Bacillati</taxon>
        <taxon>Actinomycetota</taxon>
        <taxon>Actinomycetes</taxon>
        <taxon>Bifidobacteriales</taxon>
        <taxon>Bifidobacteriaceae</taxon>
        <taxon>Bifidobacterium</taxon>
    </lineage>
</organism>